<evidence type="ECO:0000256" key="1">
    <source>
        <dbReference type="ARBA" id="ARBA00022857"/>
    </source>
</evidence>
<keyword evidence="1" id="KW-0521">NADP</keyword>
<dbReference type="AlphaFoldDB" id="A0A2N4YUU0"/>
<dbReference type="InterPro" id="IPR051603">
    <property type="entry name" value="Zinc-ADH_QOR/CCCR"/>
</dbReference>
<dbReference type="PANTHER" id="PTHR44154">
    <property type="entry name" value="QUINONE OXIDOREDUCTASE"/>
    <property type="match status" value="1"/>
</dbReference>
<feature type="non-terminal residue" evidence="3">
    <location>
        <position position="156"/>
    </location>
</feature>
<dbReference type="InterPro" id="IPR013154">
    <property type="entry name" value="ADH-like_N"/>
</dbReference>
<name>A0A2N4YUU0_KLEVA</name>
<dbReference type="Proteomes" id="UP000234412">
    <property type="component" value="Unassembled WGS sequence"/>
</dbReference>
<dbReference type="EMBL" id="PIDP01001245">
    <property type="protein sequence ID" value="PLM91483.1"/>
    <property type="molecule type" value="Genomic_DNA"/>
</dbReference>
<sequence length="156" mass="16890">MSTQMMKAVQQHAFGGPEVLSYEDAPLPVLQAGEVLVQVHAVGVNPPDSYLRDGYQQLPPEWRPEVRFPLILGTDLSGMVVARADDVREVAVGDEVYAMARFPEGAAGGSRAYAEYVSVPVSDLARKPLTMSHQQAAAVPMSLLTAWQFMLDPGHA</sequence>
<protein>
    <submittedName>
        <fullName evidence="3">NADPH:quinone reductase</fullName>
    </submittedName>
</protein>
<evidence type="ECO:0000259" key="2">
    <source>
        <dbReference type="Pfam" id="PF08240"/>
    </source>
</evidence>
<evidence type="ECO:0000313" key="3">
    <source>
        <dbReference type="EMBL" id="PLM91483.1"/>
    </source>
</evidence>
<reference evidence="3 4" key="1">
    <citation type="submission" date="2017-11" db="EMBL/GenBank/DDBJ databases">
        <authorList>
            <person name="Han C.G."/>
        </authorList>
    </citation>
    <scope>NUCLEOTIDE SEQUENCE [LARGE SCALE GENOMIC DNA]</scope>
    <source>
        <strain evidence="3 4">A8</strain>
    </source>
</reference>
<dbReference type="PANTHER" id="PTHR44154:SF1">
    <property type="entry name" value="QUINONE OXIDOREDUCTASE"/>
    <property type="match status" value="1"/>
</dbReference>
<accession>A0A2N4YUU0</accession>
<dbReference type="Pfam" id="PF08240">
    <property type="entry name" value="ADH_N"/>
    <property type="match status" value="1"/>
</dbReference>
<evidence type="ECO:0000313" key="4">
    <source>
        <dbReference type="Proteomes" id="UP000234412"/>
    </source>
</evidence>
<dbReference type="SUPFAM" id="SSF50129">
    <property type="entry name" value="GroES-like"/>
    <property type="match status" value="1"/>
</dbReference>
<reference evidence="3 4" key="2">
    <citation type="submission" date="2018-01" db="EMBL/GenBank/DDBJ databases">
        <title>Genomic study of Klebsiella pneumoniae.</title>
        <authorList>
            <person name="Yang Y."/>
            <person name="Bicalho R."/>
        </authorList>
    </citation>
    <scope>NUCLEOTIDE SEQUENCE [LARGE SCALE GENOMIC DNA]</scope>
    <source>
        <strain evidence="3 4">A8</strain>
    </source>
</reference>
<gene>
    <name evidence="3" type="ORF">CWN47_26200</name>
</gene>
<dbReference type="Gene3D" id="3.90.180.10">
    <property type="entry name" value="Medium-chain alcohol dehydrogenases, catalytic domain"/>
    <property type="match status" value="1"/>
</dbReference>
<feature type="domain" description="Alcohol dehydrogenase-like N-terminal" evidence="2">
    <location>
        <begin position="32"/>
        <end position="128"/>
    </location>
</feature>
<comment type="caution">
    <text evidence="3">The sequence shown here is derived from an EMBL/GenBank/DDBJ whole genome shotgun (WGS) entry which is preliminary data.</text>
</comment>
<organism evidence="3 4">
    <name type="scientific">Klebsiella variicola</name>
    <dbReference type="NCBI Taxonomy" id="244366"/>
    <lineage>
        <taxon>Bacteria</taxon>
        <taxon>Pseudomonadati</taxon>
        <taxon>Pseudomonadota</taxon>
        <taxon>Gammaproteobacteria</taxon>
        <taxon>Enterobacterales</taxon>
        <taxon>Enterobacteriaceae</taxon>
        <taxon>Klebsiella/Raoultella group</taxon>
        <taxon>Klebsiella</taxon>
        <taxon>Klebsiella pneumoniae complex</taxon>
    </lineage>
</organism>
<dbReference type="InterPro" id="IPR011032">
    <property type="entry name" value="GroES-like_sf"/>
</dbReference>
<proteinExistence type="predicted"/>